<keyword evidence="3" id="KW-0269">Exonuclease</keyword>
<dbReference type="Proteomes" id="UP001141327">
    <property type="component" value="Unassembled WGS sequence"/>
</dbReference>
<organism evidence="6 7">
    <name type="scientific">Paratrimastix pyriformis</name>
    <dbReference type="NCBI Taxonomy" id="342808"/>
    <lineage>
        <taxon>Eukaryota</taxon>
        <taxon>Metamonada</taxon>
        <taxon>Preaxostyla</taxon>
        <taxon>Paratrimastigidae</taxon>
        <taxon>Paratrimastix</taxon>
    </lineage>
</organism>
<evidence type="ECO:0000256" key="2">
    <source>
        <dbReference type="ARBA" id="ARBA00022801"/>
    </source>
</evidence>
<reference evidence="6" key="1">
    <citation type="journal article" date="2022" name="bioRxiv">
        <title>Genomics of Preaxostyla Flagellates Illuminates Evolutionary Transitions and the Path Towards Mitochondrial Loss.</title>
        <authorList>
            <person name="Novak L.V.F."/>
            <person name="Treitli S.C."/>
            <person name="Pyrih J."/>
            <person name="Halakuc P."/>
            <person name="Pipaliya S.V."/>
            <person name="Vacek V."/>
            <person name="Brzon O."/>
            <person name="Soukal P."/>
            <person name="Eme L."/>
            <person name="Dacks J.B."/>
            <person name="Karnkowska A."/>
            <person name="Elias M."/>
            <person name="Hampl V."/>
        </authorList>
    </citation>
    <scope>NUCLEOTIDE SEQUENCE</scope>
    <source>
        <strain evidence="6">RCP-MX</strain>
    </source>
</reference>
<evidence type="ECO:0000313" key="6">
    <source>
        <dbReference type="EMBL" id="KAJ4462519.1"/>
    </source>
</evidence>
<feature type="compositionally biased region" description="Basic and acidic residues" evidence="4">
    <location>
        <begin position="264"/>
        <end position="273"/>
    </location>
</feature>
<feature type="compositionally biased region" description="Low complexity" evidence="4">
    <location>
        <begin position="409"/>
        <end position="425"/>
    </location>
</feature>
<feature type="compositionally biased region" description="Pro residues" evidence="4">
    <location>
        <begin position="726"/>
        <end position="736"/>
    </location>
</feature>
<dbReference type="PANTHER" id="PTHR30231">
    <property type="entry name" value="DNA POLYMERASE III SUBUNIT EPSILON"/>
    <property type="match status" value="1"/>
</dbReference>
<comment type="caution">
    <text evidence="6">The sequence shown here is derived from an EMBL/GenBank/DDBJ whole genome shotgun (WGS) entry which is preliminary data.</text>
</comment>
<keyword evidence="7" id="KW-1185">Reference proteome</keyword>
<keyword evidence="2" id="KW-0378">Hydrolase</keyword>
<evidence type="ECO:0000256" key="1">
    <source>
        <dbReference type="ARBA" id="ARBA00022722"/>
    </source>
</evidence>
<evidence type="ECO:0000313" key="7">
    <source>
        <dbReference type="Proteomes" id="UP001141327"/>
    </source>
</evidence>
<gene>
    <name evidence="6" type="ORF">PAPYR_491</name>
</gene>
<feature type="compositionally biased region" description="Low complexity" evidence="4">
    <location>
        <begin position="277"/>
        <end position="286"/>
    </location>
</feature>
<feature type="region of interest" description="Disordered" evidence="4">
    <location>
        <begin position="617"/>
        <end position="646"/>
    </location>
</feature>
<accession>A0ABQ8UTR4</accession>
<protein>
    <recommendedName>
        <fullName evidence="5">Exonuclease domain-containing protein</fullName>
    </recommendedName>
</protein>
<dbReference type="SMART" id="SM00479">
    <property type="entry name" value="EXOIII"/>
    <property type="match status" value="1"/>
</dbReference>
<dbReference type="InterPro" id="IPR012337">
    <property type="entry name" value="RNaseH-like_sf"/>
</dbReference>
<dbReference type="EMBL" id="JAPMOS010000002">
    <property type="protein sequence ID" value="KAJ4462519.1"/>
    <property type="molecule type" value="Genomic_DNA"/>
</dbReference>
<evidence type="ECO:0000259" key="5">
    <source>
        <dbReference type="SMART" id="SM00479"/>
    </source>
</evidence>
<sequence>MNTRSEYRALSGLKCGELKSNSDIGVYDGVLAISVFQSFSTKFPGSPAFLTSLTMLNATCFIVVDTETTGCKKTDRIVEIGAVELVCEPGSYDIRVGRSFHRFANPSKRSCEAAEKIHGIYSDFLAPMPPVSMVMKEFLQFIHHPTDRLDAAKLTIGADIIRTLQYDHPEVIFPTVAPPPKKSPASPRYGTHECPFLVAHNASFDATHINQELELCGADPIDLNRWLCTKELLHLVFPEFLRASLDFAVGTLGIFHNMRQNAPGHDESPRPGDSDGDPAAPANPAPVSTLPQPPQPPNISTASAMAGLDATAISASELGPDSSVSTQPPACGASAQPTCPSTQPPPLVPTSTQTPACGASDQPTCPSTQPPPAPTSTQLLACTQPPPLVPPSTQPIACSASAQLPPLVPTSTQPTACSSSTQPTSTQPPPPAPRACCPPVGSDTASAHLDDNAVAAGMDLEVTASAAPAAPAGTCATPATQTAPAVSAPATAEPPVVTAASCSSSTIAPLAATAASVHPPPTTEDPGEPPVIITSSSSSTATVVARSGEPPAIPIITSSTSSTATVVARSEDPAEPPAAATWTDQQIHNALGDSYLCAALLMTCRAEWLTAAFLEKQGRPPSDRPPYPRFGPPARTQPGRSWVQIPPGPQIDRAANRIVYSDPRLVYLPPVRPEDDREWARQAWDRLLGYLNSPDLPASHLMSLLFLAKYETFLPPALFALMTPAAPRPALPPPPQQQQQPQAGPRARRQRLPAPDDDPEFDDDEDDGPPQRRTRRRRKGPPPPGDLEKTIHEVHTAITRLLAARPFSDVDDLHRKARGIRAITQAFWGVLIYQCAPLPTPVAAEEAIGDDDGHEAGATRPSSAEADSARAAAPAAAAAAADVDSTRTAPAPAPAPAADDVTGDRGE</sequence>
<keyword evidence="1" id="KW-0540">Nuclease</keyword>
<dbReference type="Pfam" id="PF00929">
    <property type="entry name" value="RNase_T"/>
    <property type="match status" value="1"/>
</dbReference>
<feature type="region of interest" description="Disordered" evidence="4">
    <location>
        <begin position="851"/>
        <end position="907"/>
    </location>
</feature>
<feature type="compositionally biased region" description="Acidic residues" evidence="4">
    <location>
        <begin position="755"/>
        <end position="768"/>
    </location>
</feature>
<name>A0ABQ8UTR4_9EUKA</name>
<feature type="region of interest" description="Disordered" evidence="4">
    <location>
        <begin position="408"/>
        <end position="443"/>
    </location>
</feature>
<dbReference type="SUPFAM" id="SSF53098">
    <property type="entry name" value="Ribonuclease H-like"/>
    <property type="match status" value="1"/>
</dbReference>
<evidence type="ECO:0000256" key="4">
    <source>
        <dbReference type="SAM" id="MobiDB-lite"/>
    </source>
</evidence>
<proteinExistence type="predicted"/>
<feature type="region of interest" description="Disordered" evidence="4">
    <location>
        <begin position="317"/>
        <end position="388"/>
    </location>
</feature>
<feature type="compositionally biased region" description="Low complexity" evidence="4">
    <location>
        <begin position="860"/>
        <end position="882"/>
    </location>
</feature>
<dbReference type="InterPro" id="IPR013520">
    <property type="entry name" value="Ribonucl_H"/>
</dbReference>
<dbReference type="Gene3D" id="3.30.420.10">
    <property type="entry name" value="Ribonuclease H-like superfamily/Ribonuclease H"/>
    <property type="match status" value="1"/>
</dbReference>
<feature type="region of interest" description="Disordered" evidence="4">
    <location>
        <begin position="260"/>
        <end position="302"/>
    </location>
</feature>
<dbReference type="PANTHER" id="PTHR30231:SF4">
    <property type="entry name" value="PROTEIN NEN2"/>
    <property type="match status" value="1"/>
</dbReference>
<evidence type="ECO:0000256" key="3">
    <source>
        <dbReference type="ARBA" id="ARBA00022839"/>
    </source>
</evidence>
<feature type="domain" description="Exonuclease" evidence="5">
    <location>
        <begin position="60"/>
        <end position="610"/>
    </location>
</feature>
<dbReference type="InterPro" id="IPR036397">
    <property type="entry name" value="RNaseH_sf"/>
</dbReference>
<feature type="region of interest" description="Disordered" evidence="4">
    <location>
        <begin position="725"/>
        <end position="791"/>
    </location>
</feature>